<sequence length="475" mass="52756">MNFFKSVFADDPEPKPESDSSQSNNNQDHPDSISSSKDPNSNPNPSGWSFGGLIQTLSAKSESVLETYRRDLKEFGSGLKKEIEVAHGSIETVSHVIDEFGNSVIKGTAQIIAHGKDAILAIDHESDSSDTNNERSYQQNLSPKRYSRFDAQVRAIQGDVNTYCEEVEDLEDYKNWKLGFVLEGEEIESLIGENGAMESMYQRVVPGSVDHETFWCRYFYKVYKLKQAEEVRASLVKRAISREEDEELTWDVEDDDEEEEEEEERILVSEADLKGKENVGSEVSGEIVKDNVSGVGSSIANDGDVEAKGDLSKTNKEVKIEESGEIHKVGTLEVVDEKGEKVDNVEIAAKGNVDKSSGENSDNERVKLDKSVEMSKEVSVVKSDKKVALEGKAETGDSSKHSDVSVVSSQPPMPEEEDLGWDEIEDLNSIDEKNEKKVTQGGSPNRADLRKRISAAEEEEDLSWDIEDDDEPVKA</sequence>
<dbReference type="GO" id="GO:0005737">
    <property type="term" value="C:cytoplasm"/>
    <property type="evidence" value="ECO:0007669"/>
    <property type="project" value="TreeGrafter"/>
</dbReference>
<dbReference type="SMART" id="SM00751">
    <property type="entry name" value="BSD"/>
    <property type="match status" value="1"/>
</dbReference>
<keyword evidence="4" id="KW-1185">Reference proteome</keyword>
<feature type="compositionally biased region" description="Basic and acidic residues" evidence="1">
    <location>
        <begin position="382"/>
        <end position="403"/>
    </location>
</feature>
<dbReference type="AlphaFoldDB" id="A0A1Q3CF56"/>
<dbReference type="InterPro" id="IPR035925">
    <property type="entry name" value="BSD_dom_sf"/>
</dbReference>
<gene>
    <name evidence="3" type="ORF">CFOL_v3_22178</name>
</gene>
<organism evidence="3 4">
    <name type="scientific">Cephalotus follicularis</name>
    <name type="common">Albany pitcher plant</name>
    <dbReference type="NCBI Taxonomy" id="3775"/>
    <lineage>
        <taxon>Eukaryota</taxon>
        <taxon>Viridiplantae</taxon>
        <taxon>Streptophyta</taxon>
        <taxon>Embryophyta</taxon>
        <taxon>Tracheophyta</taxon>
        <taxon>Spermatophyta</taxon>
        <taxon>Magnoliopsida</taxon>
        <taxon>eudicotyledons</taxon>
        <taxon>Gunneridae</taxon>
        <taxon>Pentapetalae</taxon>
        <taxon>rosids</taxon>
        <taxon>fabids</taxon>
        <taxon>Oxalidales</taxon>
        <taxon>Cephalotaceae</taxon>
        <taxon>Cephalotus</taxon>
    </lineage>
</organism>
<dbReference type="InterPro" id="IPR051494">
    <property type="entry name" value="BSD_domain-containing"/>
</dbReference>
<comment type="caution">
    <text evidence="3">The sequence shown here is derived from an EMBL/GenBank/DDBJ whole genome shotgun (WGS) entry which is preliminary data.</text>
</comment>
<dbReference type="Pfam" id="PF03909">
    <property type="entry name" value="BSD"/>
    <property type="match status" value="1"/>
</dbReference>
<feature type="compositionally biased region" description="Acidic residues" evidence="1">
    <location>
        <begin position="456"/>
        <end position="475"/>
    </location>
</feature>
<proteinExistence type="predicted"/>
<evidence type="ECO:0000259" key="2">
    <source>
        <dbReference type="PROSITE" id="PS50858"/>
    </source>
</evidence>
<name>A0A1Q3CF56_CEPFO</name>
<protein>
    <submittedName>
        <fullName evidence="3">BSD domain-containing protein</fullName>
    </submittedName>
</protein>
<feature type="compositionally biased region" description="Acidic residues" evidence="1">
    <location>
        <begin position="414"/>
        <end position="429"/>
    </location>
</feature>
<feature type="compositionally biased region" description="Basic and acidic residues" evidence="1">
    <location>
        <begin position="352"/>
        <end position="376"/>
    </location>
</feature>
<evidence type="ECO:0000256" key="1">
    <source>
        <dbReference type="SAM" id="MobiDB-lite"/>
    </source>
</evidence>
<accession>A0A1Q3CF56</accession>
<feature type="domain" description="BSD" evidence="2">
    <location>
        <begin position="185"/>
        <end position="226"/>
    </location>
</feature>
<feature type="region of interest" description="Disordered" evidence="1">
    <location>
        <begin position="1"/>
        <end position="50"/>
    </location>
</feature>
<feature type="compositionally biased region" description="Low complexity" evidence="1">
    <location>
        <begin position="19"/>
        <end position="46"/>
    </location>
</feature>
<dbReference type="Proteomes" id="UP000187406">
    <property type="component" value="Unassembled WGS sequence"/>
</dbReference>
<evidence type="ECO:0000313" key="3">
    <source>
        <dbReference type="EMBL" id="GAV78713.1"/>
    </source>
</evidence>
<dbReference type="SUPFAM" id="SSF140383">
    <property type="entry name" value="BSD domain-like"/>
    <property type="match status" value="1"/>
</dbReference>
<dbReference type="InParanoid" id="A0A1Q3CF56"/>
<dbReference type="Gene3D" id="1.10.3970.10">
    <property type="entry name" value="BSD domain"/>
    <property type="match status" value="1"/>
</dbReference>
<reference evidence="4" key="1">
    <citation type="submission" date="2016-04" db="EMBL/GenBank/DDBJ databases">
        <title>Cephalotus genome sequencing.</title>
        <authorList>
            <person name="Fukushima K."/>
            <person name="Hasebe M."/>
            <person name="Fang X."/>
        </authorList>
    </citation>
    <scope>NUCLEOTIDE SEQUENCE [LARGE SCALE GENOMIC DNA]</scope>
    <source>
        <strain evidence="4">cv. St1</strain>
    </source>
</reference>
<dbReference type="PANTHER" id="PTHR16019:SF5">
    <property type="entry name" value="BSD DOMAIN-CONTAINING PROTEIN 1"/>
    <property type="match status" value="1"/>
</dbReference>
<dbReference type="InterPro" id="IPR005607">
    <property type="entry name" value="BSD_dom"/>
</dbReference>
<feature type="region of interest" description="Disordered" evidence="1">
    <location>
        <begin position="349"/>
        <end position="475"/>
    </location>
</feature>
<dbReference type="PROSITE" id="PS50858">
    <property type="entry name" value="BSD"/>
    <property type="match status" value="1"/>
</dbReference>
<dbReference type="FunCoup" id="A0A1Q3CF56">
    <property type="interactions" value="2579"/>
</dbReference>
<evidence type="ECO:0000313" key="4">
    <source>
        <dbReference type="Proteomes" id="UP000187406"/>
    </source>
</evidence>
<dbReference type="OrthoDB" id="73788at2759"/>
<dbReference type="EMBL" id="BDDD01001849">
    <property type="protein sequence ID" value="GAV78713.1"/>
    <property type="molecule type" value="Genomic_DNA"/>
</dbReference>
<dbReference type="PANTHER" id="PTHR16019">
    <property type="entry name" value="SYNAPSE-ASSOCIATED PROTEIN"/>
    <property type="match status" value="1"/>
</dbReference>